<dbReference type="PANTHER" id="PTHR48051:SF1">
    <property type="entry name" value="RAS SUPPRESSOR PROTEIN 1"/>
    <property type="match status" value="1"/>
</dbReference>
<organism evidence="3">
    <name type="scientific">Magallana gigas</name>
    <name type="common">Pacific oyster</name>
    <name type="synonym">Crassostrea gigas</name>
    <dbReference type="NCBI Taxonomy" id="29159"/>
    <lineage>
        <taxon>Eukaryota</taxon>
        <taxon>Metazoa</taxon>
        <taxon>Spiralia</taxon>
        <taxon>Lophotrochozoa</taxon>
        <taxon>Mollusca</taxon>
        <taxon>Bivalvia</taxon>
        <taxon>Autobranchia</taxon>
        <taxon>Pteriomorphia</taxon>
        <taxon>Ostreida</taxon>
        <taxon>Ostreoidea</taxon>
        <taxon>Ostreidae</taxon>
        <taxon>Magallana</taxon>
    </lineage>
</organism>
<dbReference type="PANTHER" id="PTHR48051">
    <property type="match status" value="1"/>
</dbReference>
<dbReference type="HOGENOM" id="CLU_070683_0_1_1"/>
<evidence type="ECO:0000256" key="1">
    <source>
        <dbReference type="ARBA" id="ARBA00022614"/>
    </source>
</evidence>
<evidence type="ECO:0000313" key="4">
    <source>
        <dbReference type="EnsemblMetazoa" id="G1896.1:cds"/>
    </source>
</evidence>
<evidence type="ECO:0000256" key="2">
    <source>
        <dbReference type="ARBA" id="ARBA00022737"/>
    </source>
</evidence>
<keyword evidence="1" id="KW-0433">Leucine-rich repeat</keyword>
<dbReference type="InterPro" id="IPR001611">
    <property type="entry name" value="Leu-rich_rpt"/>
</dbReference>
<name>K1RWB1_MAGGI</name>
<dbReference type="AlphaFoldDB" id="K1RWB1"/>
<proteinExistence type="predicted"/>
<dbReference type="InterPro" id="IPR032675">
    <property type="entry name" value="LRR_dom_sf"/>
</dbReference>
<dbReference type="Proteomes" id="UP000005408">
    <property type="component" value="Unassembled WGS sequence"/>
</dbReference>
<reference evidence="3" key="1">
    <citation type="journal article" date="2012" name="Nature">
        <title>The oyster genome reveals stress adaptation and complexity of shell formation.</title>
        <authorList>
            <person name="Zhang G."/>
            <person name="Fang X."/>
            <person name="Guo X."/>
            <person name="Li L."/>
            <person name="Luo R."/>
            <person name="Xu F."/>
            <person name="Yang P."/>
            <person name="Zhang L."/>
            <person name="Wang X."/>
            <person name="Qi H."/>
            <person name="Xiong Z."/>
            <person name="Que H."/>
            <person name="Xie Y."/>
            <person name="Holland P.W."/>
            <person name="Paps J."/>
            <person name="Zhu Y."/>
            <person name="Wu F."/>
            <person name="Chen Y."/>
            <person name="Wang J."/>
            <person name="Peng C."/>
            <person name="Meng J."/>
            <person name="Yang L."/>
            <person name="Liu J."/>
            <person name="Wen B."/>
            <person name="Zhang N."/>
            <person name="Huang Z."/>
            <person name="Zhu Q."/>
            <person name="Feng Y."/>
            <person name="Mount A."/>
            <person name="Hedgecock D."/>
            <person name="Xu Z."/>
            <person name="Liu Y."/>
            <person name="Domazet-Loso T."/>
            <person name="Du Y."/>
            <person name="Sun X."/>
            <person name="Zhang S."/>
            <person name="Liu B."/>
            <person name="Cheng P."/>
            <person name="Jiang X."/>
            <person name="Li J."/>
            <person name="Fan D."/>
            <person name="Wang W."/>
            <person name="Fu W."/>
            <person name="Wang T."/>
            <person name="Wang B."/>
            <person name="Zhang J."/>
            <person name="Peng Z."/>
            <person name="Li Y."/>
            <person name="Li N."/>
            <person name="Wang J."/>
            <person name="Chen M."/>
            <person name="He Y."/>
            <person name="Tan F."/>
            <person name="Song X."/>
            <person name="Zheng Q."/>
            <person name="Huang R."/>
            <person name="Yang H."/>
            <person name="Du X."/>
            <person name="Chen L."/>
            <person name="Yang M."/>
            <person name="Gaffney P.M."/>
            <person name="Wang S."/>
            <person name="Luo L."/>
            <person name="She Z."/>
            <person name="Ming Y."/>
            <person name="Huang W."/>
            <person name="Zhang S."/>
            <person name="Huang B."/>
            <person name="Zhang Y."/>
            <person name="Qu T."/>
            <person name="Ni P."/>
            <person name="Miao G."/>
            <person name="Wang J."/>
            <person name="Wang Q."/>
            <person name="Steinberg C.E."/>
            <person name="Wang H."/>
            <person name="Li N."/>
            <person name="Qian L."/>
            <person name="Zhang G."/>
            <person name="Li Y."/>
            <person name="Yang H."/>
            <person name="Liu X."/>
            <person name="Wang J."/>
            <person name="Yin Y."/>
            <person name="Wang J."/>
        </authorList>
    </citation>
    <scope>NUCLEOTIDE SEQUENCE [LARGE SCALE GENOMIC DNA]</scope>
    <source>
        <strain evidence="3">05x7-T-G4-1.051#20</strain>
    </source>
</reference>
<dbReference type="SUPFAM" id="SSF52075">
    <property type="entry name" value="Outer arm dynein light chain 1"/>
    <property type="match status" value="1"/>
</dbReference>
<accession>K1RWB1</accession>
<evidence type="ECO:0000313" key="3">
    <source>
        <dbReference type="EMBL" id="EKC39136.1"/>
    </source>
</evidence>
<dbReference type="EMBL" id="JH817524">
    <property type="protein sequence ID" value="EKC39136.1"/>
    <property type="molecule type" value="Genomic_DNA"/>
</dbReference>
<dbReference type="GO" id="GO:0005737">
    <property type="term" value="C:cytoplasm"/>
    <property type="evidence" value="ECO:0007669"/>
    <property type="project" value="TreeGrafter"/>
</dbReference>
<keyword evidence="2" id="KW-0677">Repeat</keyword>
<dbReference type="EnsemblMetazoa" id="G1896.1">
    <property type="protein sequence ID" value="G1896.1:cds"/>
    <property type="gene ID" value="G1896"/>
</dbReference>
<protein>
    <submittedName>
        <fullName evidence="3 4">Leucine-rich repeat-containing protein 20</fullName>
    </submittedName>
</protein>
<reference evidence="4" key="2">
    <citation type="submission" date="2022-08" db="UniProtKB">
        <authorList>
            <consortium name="EnsemblMetazoa"/>
        </authorList>
    </citation>
    <scope>IDENTIFICATION</scope>
    <source>
        <strain evidence="4">05x7-T-G4-1.051#20</strain>
    </source>
</reference>
<dbReference type="InterPro" id="IPR003591">
    <property type="entry name" value="Leu-rich_rpt_typical-subtyp"/>
</dbReference>
<dbReference type="SMART" id="SM00369">
    <property type="entry name" value="LRR_TYP"/>
    <property type="match status" value="3"/>
</dbReference>
<gene>
    <name evidence="3" type="ORF">CGI_10011156</name>
</gene>
<dbReference type="InterPro" id="IPR050216">
    <property type="entry name" value="LRR_domain-containing"/>
</dbReference>
<sequence>MASGTALVARRLRDAQETQCLDLSECDLTKVPDAVYMMLKSVTVHKCTMANNLLRKIPPKFPSNFKQLKELDLSGNKLNQFPADMHVMQGIQVLNLSGNDLESVPPFVYSLPNLQELHLQNNCLMGIEVSRLEDIDGLGHVNLQNNPISDDLKSQLQSCKFTVLLGNDAVS</sequence>
<dbReference type="EnsemblMetazoa" id="G1896.4">
    <property type="protein sequence ID" value="G1896.4:cds"/>
    <property type="gene ID" value="G1896"/>
</dbReference>
<keyword evidence="5" id="KW-1185">Reference proteome</keyword>
<dbReference type="PROSITE" id="PS51450">
    <property type="entry name" value="LRR"/>
    <property type="match status" value="1"/>
</dbReference>
<dbReference type="Gene3D" id="3.80.10.10">
    <property type="entry name" value="Ribonuclease Inhibitor"/>
    <property type="match status" value="1"/>
</dbReference>
<dbReference type="Pfam" id="PF13855">
    <property type="entry name" value="LRR_8"/>
    <property type="match status" value="1"/>
</dbReference>
<evidence type="ECO:0000313" key="5">
    <source>
        <dbReference type="Proteomes" id="UP000005408"/>
    </source>
</evidence>
<dbReference type="Pfam" id="PF00560">
    <property type="entry name" value="LRR_1"/>
    <property type="match status" value="1"/>
</dbReference>